<dbReference type="Gene3D" id="3.40.50.300">
    <property type="entry name" value="P-loop containing nucleotide triphosphate hydrolases"/>
    <property type="match status" value="1"/>
</dbReference>
<proteinExistence type="predicted"/>
<organism evidence="2 3">
    <name type="scientific">Roseibaca calidilacus</name>
    <dbReference type="NCBI Taxonomy" id="1666912"/>
    <lineage>
        <taxon>Bacteria</taxon>
        <taxon>Pseudomonadati</taxon>
        <taxon>Pseudomonadota</taxon>
        <taxon>Alphaproteobacteria</taxon>
        <taxon>Rhodobacterales</taxon>
        <taxon>Paracoccaceae</taxon>
        <taxon>Roseinatronobacter</taxon>
    </lineage>
</organism>
<dbReference type="SUPFAM" id="SSF52540">
    <property type="entry name" value="P-loop containing nucleoside triphosphate hydrolases"/>
    <property type="match status" value="1"/>
</dbReference>
<dbReference type="InterPro" id="IPR027417">
    <property type="entry name" value="P-loop_NTPase"/>
</dbReference>
<dbReference type="Pfam" id="PF13481">
    <property type="entry name" value="AAA_25"/>
    <property type="match status" value="1"/>
</dbReference>
<reference evidence="2 3" key="1">
    <citation type="submission" date="2015-09" db="EMBL/GenBank/DDBJ databases">
        <title>Identification and resolution of microdiversity through metagenomic sequencing of parallel consortia.</title>
        <authorList>
            <person name="Nelson W.C."/>
            <person name="Romine M.F."/>
            <person name="Lindemann S.R."/>
        </authorList>
    </citation>
    <scope>NUCLEOTIDE SEQUENCE [LARGE SCALE GENOMIC DNA]</scope>
    <source>
        <strain evidence="2">HL-91</strain>
    </source>
</reference>
<dbReference type="STRING" id="1666912.Ga0058931_0828"/>
<dbReference type="OrthoDB" id="1496333at2"/>
<evidence type="ECO:0000313" key="2">
    <source>
        <dbReference type="EMBL" id="KPP92805.1"/>
    </source>
</evidence>
<name>A0A0P7WPP2_9RHOB</name>
<dbReference type="Proteomes" id="UP000182045">
    <property type="component" value="Unassembled WGS sequence"/>
</dbReference>
<dbReference type="RefSeq" id="WP_072245137.1">
    <property type="nucleotide sequence ID" value="NZ_FBYC01000004.1"/>
</dbReference>
<keyword evidence="4" id="KW-1185">Reference proteome</keyword>
<dbReference type="EMBL" id="LJSG01000011">
    <property type="protein sequence ID" value="KPP92805.1"/>
    <property type="molecule type" value="Genomic_DNA"/>
</dbReference>
<comment type="caution">
    <text evidence="2">The sequence shown here is derived from an EMBL/GenBank/DDBJ whole genome shotgun (WGS) entry which is preliminary data.</text>
</comment>
<dbReference type="AlphaFoldDB" id="A0A0P7WPP2"/>
<evidence type="ECO:0000313" key="4">
    <source>
        <dbReference type="Proteomes" id="UP000182045"/>
    </source>
</evidence>
<reference evidence="1 4" key="2">
    <citation type="submission" date="2016-01" db="EMBL/GenBank/DDBJ databases">
        <authorList>
            <person name="Varghese N."/>
        </authorList>
    </citation>
    <scope>NUCLEOTIDE SEQUENCE [LARGE SCALE GENOMIC DNA]</scope>
    <source>
        <strain evidence="1 4">HL-91</strain>
    </source>
</reference>
<evidence type="ECO:0000313" key="1">
    <source>
        <dbReference type="EMBL" id="CUX80123.1"/>
    </source>
</evidence>
<protein>
    <submittedName>
        <fullName evidence="1 2">AAA domain</fullName>
    </submittedName>
</protein>
<dbReference type="Proteomes" id="UP000050413">
    <property type="component" value="Unassembled WGS sequence"/>
</dbReference>
<gene>
    <name evidence="1" type="ORF">Ga0058931_0828</name>
    <name evidence="2" type="ORF">HLUCCA05_10450</name>
</gene>
<evidence type="ECO:0000313" key="3">
    <source>
        <dbReference type="Proteomes" id="UP000050413"/>
    </source>
</evidence>
<sequence length="379" mass="41236">MKGQITTNELIEIVDETSQESTERQKKATMFLGRELLSITGMMSLAPREYLVKNLLLFGQVSMLAGPPNTGKTSLIASIAGHAAHGDSLGGRQVAKAATLYVAAEDPYGVVERGSAVLRDMRDDGLPFNVYPHSVDLTDAQEMDVFGKALGDYMKAIDAERLFLVFDTLNLCLGDGDENSSRDMGRAISNAQRLARNQNVHVMIVHHATHSDPGKPRGSSAMTGNVDTLLTLNAAETQSGEKVIEVQQPKQRSMPKGKSLLFDLTAVEIGVDTDGDPITLPLALPRDTDGEQVIAMSRKTGRTGDERSSHLYACLGMLDANDPGKWHAWASIRDKVSGPFEELKSKPDALRKALTRARETLEADRRIEVAEDGSVRIRP</sequence>
<accession>A0A0P7WPP2</accession>
<dbReference type="EMBL" id="FBYC01000004">
    <property type="protein sequence ID" value="CUX80123.1"/>
    <property type="molecule type" value="Genomic_DNA"/>
</dbReference>